<feature type="transmembrane region" description="Helical" evidence="1">
    <location>
        <begin position="229"/>
        <end position="248"/>
    </location>
</feature>
<accession>A0A2L1GNJ5</accession>
<feature type="transmembrane region" description="Helical" evidence="1">
    <location>
        <begin position="344"/>
        <end position="364"/>
    </location>
</feature>
<name>A0A2L1GNJ5_9BACT</name>
<feature type="transmembrane region" description="Helical" evidence="1">
    <location>
        <begin position="184"/>
        <end position="209"/>
    </location>
</feature>
<proteinExistence type="predicted"/>
<evidence type="ECO:0000313" key="2">
    <source>
        <dbReference type="EMBL" id="AVD71260.1"/>
    </source>
</evidence>
<evidence type="ECO:0000256" key="1">
    <source>
        <dbReference type="SAM" id="Phobius"/>
    </source>
</evidence>
<feature type="transmembrane region" description="Helical" evidence="1">
    <location>
        <begin position="62"/>
        <end position="78"/>
    </location>
</feature>
<keyword evidence="1" id="KW-1133">Transmembrane helix</keyword>
<dbReference type="OrthoDB" id="5411746at2"/>
<feature type="transmembrane region" description="Helical" evidence="1">
    <location>
        <begin position="99"/>
        <end position="124"/>
    </location>
</feature>
<keyword evidence="3" id="KW-1185">Reference proteome</keyword>
<sequence>MLHEEISYLEERKLVKRWPGPWPALTNLVFTLIIFGITWWVFQDPRGIMRFYTPYVGYNYCRWWLIILIWMAYTFDFWPFKRNWVRNAHPLQKGLVLSLMSVAIMLVVIKGFFEGVLGNFAFAYFNPEQLQKLPGLTEFYATEYAAQACMMFAVIASWISPAWVVALEGQPWANDKQPTKGFSIWLGTFCLSMIIYFMTMHNHMGILYYPWQYFTSICPPYWEQFAQTVSANFHVAWIMCCTVVVWFVEGIWERYPFIAIKTPWIRRAALFFGIIVISVSLCLFFWYMQELVWGEAIRGHRRDAAPDWRWLHVGETAIFFLVPALFIQFYCGNWPNKFSTSVNILFRTLLVIIGGTLLYCLYYQYAHFLLGTQKGYSHPQQFPMIPTIWLIDIWLINHWFMDNWPGWKMERKTEADFAKEQRHIAEDLTVTVGMYPGIAVGIVGGVAVYFFILWLLPLCSATFTLVK</sequence>
<feature type="transmembrane region" description="Helical" evidence="1">
    <location>
        <begin position="21"/>
        <end position="42"/>
    </location>
</feature>
<evidence type="ECO:0000313" key="3">
    <source>
        <dbReference type="Proteomes" id="UP000239867"/>
    </source>
</evidence>
<dbReference type="KEGG" id="deo:CAY53_07075"/>
<dbReference type="AlphaFoldDB" id="A0A2L1GNJ5"/>
<protein>
    <recommendedName>
        <fullName evidence="4">Amino acid transporter, AAT family</fullName>
    </recommendedName>
</protein>
<feature type="transmembrane region" description="Helical" evidence="1">
    <location>
        <begin position="269"/>
        <end position="288"/>
    </location>
</feature>
<dbReference type="Proteomes" id="UP000239867">
    <property type="component" value="Chromosome"/>
</dbReference>
<keyword evidence="1" id="KW-0812">Transmembrane</keyword>
<evidence type="ECO:0008006" key="4">
    <source>
        <dbReference type="Google" id="ProtNLM"/>
    </source>
</evidence>
<dbReference type="RefSeq" id="WP_104936530.1">
    <property type="nucleotide sequence ID" value="NZ_CP021255.1"/>
</dbReference>
<keyword evidence="1" id="KW-0472">Membrane</keyword>
<reference evidence="2 3" key="1">
    <citation type="journal article" date="2018" name="MBio">
        <title>Insights into the evolution of host association through the isolation and characterization of a novel human periodontal pathobiont, Desulfobulbus oralis.</title>
        <authorList>
            <person name="Cross K.L."/>
            <person name="Chirania P."/>
            <person name="Xiong W."/>
            <person name="Beall C.J."/>
            <person name="Elkins J.G."/>
            <person name="Giannone R.J."/>
            <person name="Griffen A.L."/>
            <person name="Guss A.M."/>
            <person name="Hettich R.L."/>
            <person name="Joshi S.S."/>
            <person name="Mokrzan E.M."/>
            <person name="Martin R.K."/>
            <person name="Zhulin I.B."/>
            <person name="Leys E.J."/>
            <person name="Podar M."/>
        </authorList>
    </citation>
    <scope>NUCLEOTIDE SEQUENCE [LARGE SCALE GENOMIC DNA]</scope>
    <source>
        <strain evidence="2 3">ORNL</strain>
    </source>
</reference>
<gene>
    <name evidence="2" type="ORF">CAY53_07075</name>
</gene>
<feature type="transmembrane region" description="Helical" evidence="1">
    <location>
        <begin position="384"/>
        <end position="401"/>
    </location>
</feature>
<feature type="transmembrane region" description="Helical" evidence="1">
    <location>
        <begin position="308"/>
        <end position="332"/>
    </location>
</feature>
<dbReference type="EMBL" id="CP021255">
    <property type="protein sequence ID" value="AVD71260.1"/>
    <property type="molecule type" value="Genomic_DNA"/>
</dbReference>
<organism evidence="2 3">
    <name type="scientific">Desulfobulbus oralis</name>
    <dbReference type="NCBI Taxonomy" id="1986146"/>
    <lineage>
        <taxon>Bacteria</taxon>
        <taxon>Pseudomonadati</taxon>
        <taxon>Thermodesulfobacteriota</taxon>
        <taxon>Desulfobulbia</taxon>
        <taxon>Desulfobulbales</taxon>
        <taxon>Desulfobulbaceae</taxon>
        <taxon>Desulfobulbus</taxon>
    </lineage>
</organism>
<feature type="transmembrane region" description="Helical" evidence="1">
    <location>
        <begin position="432"/>
        <end position="456"/>
    </location>
</feature>